<proteinExistence type="predicted"/>
<dbReference type="RefSeq" id="WP_179250034.1">
    <property type="nucleotide sequence ID" value="NZ_CP072742.1"/>
</dbReference>
<comment type="caution">
    <text evidence="1">The sequence shown here is derived from an EMBL/GenBank/DDBJ whole genome shotgun (WGS) entry which is preliminary data.</text>
</comment>
<reference evidence="1" key="1">
    <citation type="submission" date="2020-08" db="EMBL/GenBank/DDBJ databases">
        <title>Food and environmental bacterial isolates.</title>
        <authorList>
            <person name="Richter L."/>
            <person name="Du Plessis E.M."/>
            <person name="Duvenage S."/>
            <person name="Allam M."/>
            <person name="Korsten L."/>
        </authorList>
    </citation>
    <scope>NUCLEOTIDE SEQUENCE</scope>
    <source>
        <strain evidence="1">UPMP2127</strain>
    </source>
</reference>
<dbReference type="EMBL" id="JACNYO010000023">
    <property type="protein sequence ID" value="MBC3214349.1"/>
    <property type="molecule type" value="Genomic_DNA"/>
</dbReference>
<dbReference type="Pfam" id="PF22814">
    <property type="entry name" value="WelO5"/>
    <property type="match status" value="1"/>
</dbReference>
<dbReference type="AlphaFoldDB" id="A0AAW3WUS5"/>
<dbReference type="Gene3D" id="2.60.120.620">
    <property type="entry name" value="q2cbj1_9rhob like domain"/>
    <property type="match status" value="1"/>
</dbReference>
<organism evidence="1 2">
    <name type="scientific">Serratia fonticola</name>
    <dbReference type="NCBI Taxonomy" id="47917"/>
    <lineage>
        <taxon>Bacteria</taxon>
        <taxon>Pseudomonadati</taxon>
        <taxon>Pseudomonadota</taxon>
        <taxon>Gammaproteobacteria</taxon>
        <taxon>Enterobacterales</taxon>
        <taxon>Yersiniaceae</taxon>
        <taxon>Serratia</taxon>
    </lineage>
</organism>
<dbReference type="InterPro" id="IPR055091">
    <property type="entry name" value="WelO5-like"/>
</dbReference>
<dbReference type="SUPFAM" id="SSF51197">
    <property type="entry name" value="Clavaminate synthase-like"/>
    <property type="match status" value="1"/>
</dbReference>
<name>A0AAW3WUS5_SERFO</name>
<evidence type="ECO:0000313" key="1">
    <source>
        <dbReference type="EMBL" id="MBC3214349.1"/>
    </source>
</evidence>
<evidence type="ECO:0008006" key="3">
    <source>
        <dbReference type="Google" id="ProtNLM"/>
    </source>
</evidence>
<protein>
    <recommendedName>
        <fullName evidence="3">Fe2OG dioxygenase domain-containing protein</fullName>
    </recommendedName>
</protein>
<accession>A0AAW3WUS5</accession>
<evidence type="ECO:0000313" key="2">
    <source>
        <dbReference type="Proteomes" id="UP000659084"/>
    </source>
</evidence>
<sequence>MSLNRETITGERLFDSNFMVQGSVERLDLTWANQVLSGQLAAYRVRQFLSVEERTQIVKNFWCSKARTPRYGEGEGGIEGYFVGASHIEKTTQEYLDQVAFFKKPVDAIYEGSVDPLARVREGFRKESMNVRAAIHDGRPAGDAKAVYWNNTGDYLLLPHDDLAQLSDPSQHGFEIQGVEHVMAMNFYADMPSEGGQLKVWNIAPDNDSRIKLGLEYSGFPYPVELLHEHAHLTIDLEAGDLVLLNGNLVHAVLGGSGISARQRLLITCFMGQLPTGEVVWWT</sequence>
<dbReference type="Proteomes" id="UP000659084">
    <property type="component" value="Unassembled WGS sequence"/>
</dbReference>
<gene>
    <name evidence="1" type="ORF">H8J20_19590</name>
</gene>